<dbReference type="PROSITE" id="PS51918">
    <property type="entry name" value="RADICAL_SAM"/>
    <property type="match status" value="1"/>
</dbReference>
<dbReference type="InterPro" id="IPR058240">
    <property type="entry name" value="rSAM_sf"/>
</dbReference>
<protein>
    <recommendedName>
        <fullName evidence="8">Radical SAM core domain-containing protein</fullName>
    </recommendedName>
</protein>
<dbReference type="NCBIfam" id="NF038283">
    <property type="entry name" value="viperin_w_prok"/>
    <property type="match status" value="1"/>
</dbReference>
<dbReference type="STRING" id="1754191.A0A1Y1VD70"/>
<sequence length="265" mass="30577">MLKKEDQLEILRQFRQAGSEKVNFAGGEPFLFSQRLGELVKASKESFGFPSVSIITNGSIVKPEWFEKYGKYLDILGVSCDSIQPKVNFCHGRNNNSKYLPIEQSKKIEVLSKICHQQGILFKINTVVTQLNKNEILADFINRLNICRWKVFQILEIKNENGGKQLQPLLISPKEFERYIQRNSFRLHPSKKKILVKESNEMMQNSYILVDEFGRLLDVSTGSKLPTHSIIKVGLNKALEELGSGFDMDMFYKRGGYYQWQKNTQ</sequence>
<accession>A0A1Y1VD70</accession>
<dbReference type="PANTHER" id="PTHR21339">
    <property type="entry name" value="RADICAL S-ADENOSYL METHIONINE DOMAIN-CONTAINING PROTEIN 2"/>
    <property type="match status" value="1"/>
</dbReference>
<name>A0A1Y1VD70_9FUNG</name>
<evidence type="ECO:0000313" key="10">
    <source>
        <dbReference type="Proteomes" id="UP000193719"/>
    </source>
</evidence>
<evidence type="ECO:0000259" key="8">
    <source>
        <dbReference type="PROSITE" id="PS51918"/>
    </source>
</evidence>
<dbReference type="GO" id="GO:0051607">
    <property type="term" value="P:defense response to virus"/>
    <property type="evidence" value="ECO:0007669"/>
    <property type="project" value="UniProtKB-KW"/>
</dbReference>
<dbReference type="SUPFAM" id="SSF102114">
    <property type="entry name" value="Radical SAM enzymes"/>
    <property type="match status" value="1"/>
</dbReference>
<keyword evidence="5" id="KW-0408">Iron</keyword>
<organism evidence="9 10">
    <name type="scientific">Piromyces finnis</name>
    <dbReference type="NCBI Taxonomy" id="1754191"/>
    <lineage>
        <taxon>Eukaryota</taxon>
        <taxon>Fungi</taxon>
        <taxon>Fungi incertae sedis</taxon>
        <taxon>Chytridiomycota</taxon>
        <taxon>Chytridiomycota incertae sedis</taxon>
        <taxon>Neocallimastigomycetes</taxon>
        <taxon>Neocallimastigales</taxon>
        <taxon>Neocallimastigaceae</taxon>
        <taxon>Piromyces</taxon>
    </lineage>
</organism>
<dbReference type="PANTHER" id="PTHR21339:SF0">
    <property type="entry name" value="S-ADENOSYLMETHIONINE-DEPENDENT NUCLEOTIDE DEHYDRATASE RSAD2"/>
    <property type="match status" value="1"/>
</dbReference>
<evidence type="ECO:0000256" key="3">
    <source>
        <dbReference type="ARBA" id="ARBA00022691"/>
    </source>
</evidence>
<evidence type="ECO:0000256" key="2">
    <source>
        <dbReference type="ARBA" id="ARBA00022485"/>
    </source>
</evidence>
<reference evidence="9 10" key="2">
    <citation type="submission" date="2016-08" db="EMBL/GenBank/DDBJ databases">
        <title>Pervasive Adenine N6-methylation of Active Genes in Fungi.</title>
        <authorList>
            <consortium name="DOE Joint Genome Institute"/>
            <person name="Mondo S.J."/>
            <person name="Dannebaum R.O."/>
            <person name="Kuo R.C."/>
            <person name="Labutti K."/>
            <person name="Haridas S."/>
            <person name="Kuo A."/>
            <person name="Salamov A."/>
            <person name="Ahrendt S.R."/>
            <person name="Lipzen A."/>
            <person name="Sullivan W."/>
            <person name="Andreopoulos W.B."/>
            <person name="Clum A."/>
            <person name="Lindquist E."/>
            <person name="Daum C."/>
            <person name="Ramamoorthy G.K."/>
            <person name="Gryganskyi A."/>
            <person name="Culley D."/>
            <person name="Magnuson J.K."/>
            <person name="James T.Y."/>
            <person name="O'Malley M.A."/>
            <person name="Stajich J.E."/>
            <person name="Spatafora J.W."/>
            <person name="Visel A."/>
            <person name="Grigoriev I.V."/>
        </authorList>
    </citation>
    <scope>NUCLEOTIDE SEQUENCE [LARGE SCALE GENOMIC DNA]</scope>
    <source>
        <strain evidence="10">finn</strain>
    </source>
</reference>
<dbReference type="InterPro" id="IPR007197">
    <property type="entry name" value="rSAM"/>
</dbReference>
<evidence type="ECO:0000256" key="7">
    <source>
        <dbReference type="ARBA" id="ARBA00023118"/>
    </source>
</evidence>
<dbReference type="InterPro" id="IPR051196">
    <property type="entry name" value="RSAD2/Viperin_antiviral"/>
</dbReference>
<evidence type="ECO:0000256" key="4">
    <source>
        <dbReference type="ARBA" id="ARBA00022723"/>
    </source>
</evidence>
<keyword evidence="7" id="KW-0051">Antiviral defense</keyword>
<dbReference type="GO" id="GO:0046872">
    <property type="term" value="F:metal ion binding"/>
    <property type="evidence" value="ECO:0007669"/>
    <property type="project" value="UniProtKB-KW"/>
</dbReference>
<dbReference type="EMBL" id="MCFH01000013">
    <property type="protein sequence ID" value="ORX53350.1"/>
    <property type="molecule type" value="Genomic_DNA"/>
</dbReference>
<dbReference type="CDD" id="cd01335">
    <property type="entry name" value="Radical_SAM"/>
    <property type="match status" value="1"/>
</dbReference>
<dbReference type="OrthoDB" id="549750at2759"/>
<evidence type="ECO:0000313" key="9">
    <source>
        <dbReference type="EMBL" id="ORX53350.1"/>
    </source>
</evidence>
<dbReference type="InterPro" id="IPR013785">
    <property type="entry name" value="Aldolase_TIM"/>
</dbReference>
<reference evidence="9 10" key="1">
    <citation type="submission" date="2016-08" db="EMBL/GenBank/DDBJ databases">
        <title>Genomes of anaerobic fungi encode conserved fungal cellulosomes for biomass hydrolysis.</title>
        <authorList>
            <consortium name="DOE Joint Genome Institute"/>
            <person name="Haitjema C.H."/>
            <person name="Gilmore S.P."/>
            <person name="Henske J.K."/>
            <person name="Solomon K.V."/>
            <person name="De Groot R."/>
            <person name="Kuo A."/>
            <person name="Mondo S.J."/>
            <person name="Salamov A.A."/>
            <person name="Labutti K."/>
            <person name="Zhao Z."/>
            <person name="Chiniquy J."/>
            <person name="Barry K."/>
            <person name="Brewer H.M."/>
            <person name="Purvine S.O."/>
            <person name="Wright A.T."/>
            <person name="Boxma B."/>
            <person name="Van Alen T."/>
            <person name="Hackstein J.H."/>
            <person name="Baker S.E."/>
            <person name="Grigoriev I.V."/>
            <person name="O'Malley M.A."/>
        </authorList>
    </citation>
    <scope>NUCLEOTIDE SEQUENCE [LARGE SCALE GENOMIC DNA]</scope>
    <source>
        <strain evidence="10">finn</strain>
    </source>
</reference>
<keyword evidence="10" id="KW-1185">Reference proteome</keyword>
<dbReference type="Gene3D" id="3.20.20.70">
    <property type="entry name" value="Aldolase class I"/>
    <property type="match status" value="1"/>
</dbReference>
<feature type="domain" description="Radical SAM core" evidence="8">
    <location>
        <begin position="1"/>
        <end position="189"/>
    </location>
</feature>
<keyword evidence="6" id="KW-0411">Iron-sulfur</keyword>
<proteinExistence type="predicted"/>
<evidence type="ECO:0000256" key="1">
    <source>
        <dbReference type="ARBA" id="ARBA00001966"/>
    </source>
</evidence>
<evidence type="ECO:0000256" key="6">
    <source>
        <dbReference type="ARBA" id="ARBA00023014"/>
    </source>
</evidence>
<comment type="cofactor">
    <cofactor evidence="1">
        <name>[4Fe-4S] cluster</name>
        <dbReference type="ChEBI" id="CHEBI:49883"/>
    </cofactor>
</comment>
<evidence type="ECO:0000256" key="5">
    <source>
        <dbReference type="ARBA" id="ARBA00023004"/>
    </source>
</evidence>
<dbReference type="AlphaFoldDB" id="A0A1Y1VD70"/>
<comment type="caution">
    <text evidence="9">The sequence shown here is derived from an EMBL/GenBank/DDBJ whole genome shotgun (WGS) entry which is preliminary data.</text>
</comment>
<dbReference type="GO" id="GO:0051539">
    <property type="term" value="F:4 iron, 4 sulfur cluster binding"/>
    <property type="evidence" value="ECO:0007669"/>
    <property type="project" value="UniProtKB-KW"/>
</dbReference>
<keyword evidence="4" id="KW-0479">Metal-binding</keyword>
<gene>
    <name evidence="9" type="ORF">BCR36DRAFT_582202</name>
</gene>
<dbReference type="GO" id="GO:0003824">
    <property type="term" value="F:catalytic activity"/>
    <property type="evidence" value="ECO:0007669"/>
    <property type="project" value="InterPro"/>
</dbReference>
<dbReference type="Pfam" id="PF04055">
    <property type="entry name" value="Radical_SAM"/>
    <property type="match status" value="1"/>
</dbReference>
<dbReference type="Proteomes" id="UP000193719">
    <property type="component" value="Unassembled WGS sequence"/>
</dbReference>
<keyword evidence="3" id="KW-0949">S-adenosyl-L-methionine</keyword>
<keyword evidence="2" id="KW-0004">4Fe-4S</keyword>